<dbReference type="InterPro" id="IPR000073">
    <property type="entry name" value="AB_hydrolase_1"/>
</dbReference>
<dbReference type="PANTHER" id="PTHR43194:SF5">
    <property type="entry name" value="PIMELOYL-[ACYL-CARRIER PROTEIN] METHYL ESTER ESTERASE"/>
    <property type="match status" value="1"/>
</dbReference>
<dbReference type="AlphaFoldDB" id="A0A660CBI5"/>
<accession>A0A660CBI5</accession>
<dbReference type="PANTHER" id="PTHR43194">
    <property type="entry name" value="HYDROLASE ALPHA/BETA FOLD FAMILY"/>
    <property type="match status" value="1"/>
</dbReference>
<keyword evidence="3" id="KW-1185">Reference proteome</keyword>
<proteinExistence type="predicted"/>
<dbReference type="GO" id="GO:0003824">
    <property type="term" value="F:catalytic activity"/>
    <property type="evidence" value="ECO:0007669"/>
    <property type="project" value="UniProtKB-ARBA"/>
</dbReference>
<dbReference type="InterPro" id="IPR050228">
    <property type="entry name" value="Carboxylesterase_BioH"/>
</dbReference>
<gene>
    <name evidence="2" type="ORF">JD82_00700</name>
</gene>
<evidence type="ECO:0000313" key="3">
    <source>
        <dbReference type="Proteomes" id="UP000317303"/>
    </source>
</evidence>
<sequence>MTDDPVVTVSGMLCDAGLWDDVRPALGQAVVDVVPTGPSIGDMAEEVLASTDRPFVLIGLSLGAIVGFEVLRRAPERVRAFAAMSTNAGAPTPAQLDGWARLDARTVDGEFTALVHDTVLPTMFASPEPPAEHARRFTDMAARVGPRVLRRQLAAQATRTDAVPRLADVTVPTLVLGGTADALCPPAFHTTIADAVPGAELHLLPGAGHLLPVERPAEVADHLTDWLTRCRTAKGSPHPCPRS</sequence>
<feature type="domain" description="AB hydrolase-1" evidence="1">
    <location>
        <begin position="41"/>
        <end position="221"/>
    </location>
</feature>
<name>A0A660CBI5_9PSEU</name>
<comment type="caution">
    <text evidence="2">The sequence shown here is derived from an EMBL/GenBank/DDBJ whole genome shotgun (WGS) entry which is preliminary data.</text>
</comment>
<dbReference type="Gene3D" id="3.40.50.1820">
    <property type="entry name" value="alpha/beta hydrolase"/>
    <property type="match status" value="1"/>
</dbReference>
<dbReference type="SUPFAM" id="SSF53474">
    <property type="entry name" value="alpha/beta-Hydrolases"/>
    <property type="match status" value="1"/>
</dbReference>
<dbReference type="OrthoDB" id="63519at2"/>
<reference evidence="2 3" key="1">
    <citation type="submission" date="2019-07" db="EMBL/GenBank/DDBJ databases">
        <title>R&amp;d 2014.</title>
        <authorList>
            <person name="Klenk H.-P."/>
        </authorList>
    </citation>
    <scope>NUCLEOTIDE SEQUENCE [LARGE SCALE GENOMIC DNA]</scope>
    <source>
        <strain evidence="2 3">DSM 43194</strain>
    </source>
</reference>
<protein>
    <submittedName>
        <fullName evidence="2">Pimeloyl-ACP methyl ester carboxylesterase</fullName>
    </submittedName>
</protein>
<dbReference type="Proteomes" id="UP000317303">
    <property type="component" value="Unassembled WGS sequence"/>
</dbReference>
<evidence type="ECO:0000259" key="1">
    <source>
        <dbReference type="Pfam" id="PF12697"/>
    </source>
</evidence>
<dbReference type="InterPro" id="IPR029058">
    <property type="entry name" value="AB_hydrolase_fold"/>
</dbReference>
<dbReference type="EMBL" id="VLJV01000001">
    <property type="protein sequence ID" value="TWH18879.1"/>
    <property type="molecule type" value="Genomic_DNA"/>
</dbReference>
<evidence type="ECO:0000313" key="2">
    <source>
        <dbReference type="EMBL" id="TWH18879.1"/>
    </source>
</evidence>
<dbReference type="Pfam" id="PF12697">
    <property type="entry name" value="Abhydrolase_6"/>
    <property type="match status" value="1"/>
</dbReference>
<organism evidence="2 3">
    <name type="scientific">Prauserella rugosa</name>
    <dbReference type="NCBI Taxonomy" id="43354"/>
    <lineage>
        <taxon>Bacteria</taxon>
        <taxon>Bacillati</taxon>
        <taxon>Actinomycetota</taxon>
        <taxon>Actinomycetes</taxon>
        <taxon>Pseudonocardiales</taxon>
        <taxon>Pseudonocardiaceae</taxon>
        <taxon>Prauserella</taxon>
    </lineage>
</organism>
<dbReference type="RefSeq" id="WP_030531848.1">
    <property type="nucleotide sequence ID" value="NZ_JOIJ01000006.1"/>
</dbReference>